<keyword evidence="6" id="KW-1133">Transmembrane helix</keyword>
<proteinExistence type="inferred from homology"/>
<dbReference type="GO" id="GO:0046872">
    <property type="term" value="F:metal ion binding"/>
    <property type="evidence" value="ECO:0007669"/>
    <property type="project" value="UniProtKB-KW"/>
</dbReference>
<evidence type="ECO:0000256" key="2">
    <source>
        <dbReference type="ARBA" id="ARBA00022801"/>
    </source>
</evidence>
<comment type="caution">
    <text evidence="8">The sequence shown here is derived from an EMBL/GenBank/DDBJ whole genome shotgun (WGS) entry which is preliminary data.</text>
</comment>
<dbReference type="InterPro" id="IPR036457">
    <property type="entry name" value="PPM-type-like_dom_sf"/>
</dbReference>
<accession>A0AAV7YPY0</accession>
<feature type="coiled-coil region" evidence="5">
    <location>
        <begin position="249"/>
        <end position="280"/>
    </location>
</feature>
<gene>
    <name evidence="8" type="ORF">M0812_23015</name>
</gene>
<evidence type="ECO:0000256" key="4">
    <source>
        <dbReference type="RuleBase" id="RU003465"/>
    </source>
</evidence>
<evidence type="ECO:0000256" key="1">
    <source>
        <dbReference type="ARBA" id="ARBA00022723"/>
    </source>
</evidence>
<dbReference type="GO" id="GO:0004722">
    <property type="term" value="F:protein serine/threonine phosphatase activity"/>
    <property type="evidence" value="ECO:0007669"/>
    <property type="project" value="InterPro"/>
</dbReference>
<evidence type="ECO:0000313" key="8">
    <source>
        <dbReference type="EMBL" id="KAJ3430015.1"/>
    </source>
</evidence>
<dbReference type="Proteomes" id="UP001146793">
    <property type="component" value="Unassembled WGS sequence"/>
</dbReference>
<dbReference type="SMART" id="SM00368">
    <property type="entry name" value="LRR_RI"/>
    <property type="match status" value="2"/>
</dbReference>
<evidence type="ECO:0000256" key="5">
    <source>
        <dbReference type="SAM" id="Coils"/>
    </source>
</evidence>
<dbReference type="PANTHER" id="PTHR47992">
    <property type="entry name" value="PROTEIN PHOSPHATASE"/>
    <property type="match status" value="1"/>
</dbReference>
<keyword evidence="2 4" id="KW-0378">Hydrolase</keyword>
<dbReference type="InterPro" id="IPR001611">
    <property type="entry name" value="Leu-rich_rpt"/>
</dbReference>
<protein>
    <submittedName>
        <fullName evidence="8">Phosphatase 2c</fullName>
    </submittedName>
</protein>
<dbReference type="InterPro" id="IPR015655">
    <property type="entry name" value="PP2C"/>
</dbReference>
<keyword evidence="6" id="KW-0812">Transmembrane</keyword>
<keyword evidence="1" id="KW-0479">Metal-binding</keyword>
<comment type="similarity">
    <text evidence="4">Belongs to the PP2C family.</text>
</comment>
<dbReference type="PROSITE" id="PS01032">
    <property type="entry name" value="PPM_1"/>
    <property type="match status" value="1"/>
</dbReference>
<keyword evidence="5" id="KW-0175">Coiled coil</keyword>
<dbReference type="CDD" id="cd00143">
    <property type="entry name" value="PP2Cc"/>
    <property type="match status" value="1"/>
</dbReference>
<dbReference type="InterPro" id="IPR032675">
    <property type="entry name" value="LRR_dom_sf"/>
</dbReference>
<dbReference type="SMART" id="SM00332">
    <property type="entry name" value="PP2Cc"/>
    <property type="match status" value="1"/>
</dbReference>
<evidence type="ECO:0000256" key="3">
    <source>
        <dbReference type="ARBA" id="ARBA00022912"/>
    </source>
</evidence>
<dbReference type="EMBL" id="JANTQA010000051">
    <property type="protein sequence ID" value="KAJ3430015.1"/>
    <property type="molecule type" value="Genomic_DNA"/>
</dbReference>
<keyword evidence="6" id="KW-0472">Membrane</keyword>
<dbReference type="Pfam" id="PF13516">
    <property type="entry name" value="LRR_6"/>
    <property type="match status" value="2"/>
</dbReference>
<dbReference type="AlphaFoldDB" id="A0AAV7YPY0"/>
<dbReference type="Gene3D" id="3.80.10.10">
    <property type="entry name" value="Ribonuclease Inhibitor"/>
    <property type="match status" value="1"/>
</dbReference>
<dbReference type="Pfam" id="PF00481">
    <property type="entry name" value="PP2C"/>
    <property type="match status" value="1"/>
</dbReference>
<dbReference type="SUPFAM" id="SSF52047">
    <property type="entry name" value="RNI-like"/>
    <property type="match status" value="1"/>
</dbReference>
<dbReference type="PROSITE" id="PS51746">
    <property type="entry name" value="PPM_2"/>
    <property type="match status" value="1"/>
</dbReference>
<sequence length="590" mass="67144">MGNKLNPKKIKNTHSRNFFINLRPKYKNDKTTNQKILVNIYRVLERCPPDSNQIALNFNNIPLGNRNFFRIVDVLTKIDYVTKLSVRNTGITPSSIEKFSKLLTSSHSLKEIDLSENRIGSSGTQILCESIIEQPIITGLFLNSCEIKNDCSEMLVKLMNNCPSLENLEIRRNRINNEGMKVIVSELANNYSLCNFRFDENDSISKSIKRKGIEYIKRNSSVNEVLSQVVANVVSKRFHFKMTDFSKSIRGIKELKEKKEESLQSTNKELQKLFQETNKRAYRDNINDSKVEKSIWRVGFAEMMGRRETQEDVLAIKENWLKDISVDSFWAENNGFWTREELVDKISGTKYADYDEEDEENEIEVINKNELRNFPIENADFYGLFDGHGGREASEHVANNLPGRIKEKIMNGEKIETAIRDAFIEIHQEMVSWSLYTGTTAVIIIIMGNFVWVVNLGDSKAVLCRNGNTIPITKSQKPSDPEEKKRIEEAGGTVKDGRVDGILAVSRALGDGYLKNKISPVPQINSFQLSSTDSFIILACDGVWDVLSDPVAVEIVSEEIDPQKAAKRLRDEAYNHGSTDNISVITIFLQ</sequence>
<organism evidence="8 9">
    <name type="scientific">Anaeramoeba flamelloides</name>
    <dbReference type="NCBI Taxonomy" id="1746091"/>
    <lineage>
        <taxon>Eukaryota</taxon>
        <taxon>Metamonada</taxon>
        <taxon>Anaeramoebidae</taxon>
        <taxon>Anaeramoeba</taxon>
    </lineage>
</organism>
<evidence type="ECO:0000256" key="6">
    <source>
        <dbReference type="SAM" id="Phobius"/>
    </source>
</evidence>
<evidence type="ECO:0000259" key="7">
    <source>
        <dbReference type="PROSITE" id="PS51746"/>
    </source>
</evidence>
<dbReference type="Gene3D" id="3.60.40.10">
    <property type="entry name" value="PPM-type phosphatase domain"/>
    <property type="match status" value="1"/>
</dbReference>
<feature type="transmembrane region" description="Helical" evidence="6">
    <location>
        <begin position="433"/>
        <end position="456"/>
    </location>
</feature>
<dbReference type="InterPro" id="IPR001932">
    <property type="entry name" value="PPM-type_phosphatase-like_dom"/>
</dbReference>
<dbReference type="InterPro" id="IPR000222">
    <property type="entry name" value="PP2C_BS"/>
</dbReference>
<feature type="domain" description="PPM-type phosphatase" evidence="7">
    <location>
        <begin position="297"/>
        <end position="589"/>
    </location>
</feature>
<evidence type="ECO:0000313" key="9">
    <source>
        <dbReference type="Proteomes" id="UP001146793"/>
    </source>
</evidence>
<keyword evidence="3 4" id="KW-0904">Protein phosphatase</keyword>
<reference evidence="8" key="1">
    <citation type="submission" date="2022-08" db="EMBL/GenBank/DDBJ databases">
        <title>Novel sulphate-reducing endosymbionts in the free-living metamonad Anaeramoeba.</title>
        <authorList>
            <person name="Jerlstrom-Hultqvist J."/>
            <person name="Cepicka I."/>
            <person name="Gallot-Lavallee L."/>
            <person name="Salas-Leiva D."/>
            <person name="Curtis B.A."/>
            <person name="Zahonova K."/>
            <person name="Pipaliya S."/>
            <person name="Dacks J."/>
            <person name="Roger A.J."/>
        </authorList>
    </citation>
    <scope>NUCLEOTIDE SEQUENCE</scope>
    <source>
        <strain evidence="8">Busselton2</strain>
    </source>
</reference>
<dbReference type="SUPFAM" id="SSF81606">
    <property type="entry name" value="PP2C-like"/>
    <property type="match status" value="1"/>
</dbReference>
<dbReference type="SMART" id="SM00331">
    <property type="entry name" value="PP2C_SIG"/>
    <property type="match status" value="1"/>
</dbReference>
<name>A0AAV7YPY0_9EUKA</name>